<protein>
    <submittedName>
        <fullName evidence="1">Uncharacterized protein</fullName>
    </submittedName>
</protein>
<organism evidence="1 2">
    <name type="scientific">Mugilogobius chulae</name>
    <name type="common">yellowstripe goby</name>
    <dbReference type="NCBI Taxonomy" id="88201"/>
    <lineage>
        <taxon>Eukaryota</taxon>
        <taxon>Metazoa</taxon>
        <taxon>Chordata</taxon>
        <taxon>Craniata</taxon>
        <taxon>Vertebrata</taxon>
        <taxon>Euteleostomi</taxon>
        <taxon>Actinopterygii</taxon>
        <taxon>Neopterygii</taxon>
        <taxon>Teleostei</taxon>
        <taxon>Neoteleostei</taxon>
        <taxon>Acanthomorphata</taxon>
        <taxon>Gobiaria</taxon>
        <taxon>Gobiiformes</taxon>
        <taxon>Gobioidei</taxon>
        <taxon>Gobiidae</taxon>
        <taxon>Gobionellinae</taxon>
        <taxon>Mugilogobius</taxon>
    </lineage>
</organism>
<comment type="caution">
    <text evidence="1">The sequence shown here is derived from an EMBL/GenBank/DDBJ whole genome shotgun (WGS) entry which is preliminary data.</text>
</comment>
<proteinExistence type="predicted"/>
<gene>
    <name evidence="1" type="ORF">WMY93_034217</name>
</gene>
<evidence type="ECO:0000313" key="2">
    <source>
        <dbReference type="Proteomes" id="UP001460270"/>
    </source>
</evidence>
<accession>A0AAW0MQ65</accession>
<dbReference type="Proteomes" id="UP001460270">
    <property type="component" value="Unassembled WGS sequence"/>
</dbReference>
<reference evidence="2" key="1">
    <citation type="submission" date="2024-04" db="EMBL/GenBank/DDBJ databases">
        <title>Salinicola lusitanus LLJ914,a marine bacterium isolated from the Okinawa Trough.</title>
        <authorList>
            <person name="Li J."/>
        </authorList>
    </citation>
    <scope>NUCLEOTIDE SEQUENCE [LARGE SCALE GENOMIC DNA]</scope>
</reference>
<dbReference type="EMBL" id="JBBPFD010000425">
    <property type="protein sequence ID" value="KAK7878934.1"/>
    <property type="molecule type" value="Genomic_DNA"/>
</dbReference>
<evidence type="ECO:0000313" key="1">
    <source>
        <dbReference type="EMBL" id="KAK7878934.1"/>
    </source>
</evidence>
<name>A0AAW0MQ65_9GOBI</name>
<dbReference type="AlphaFoldDB" id="A0AAW0MQ65"/>
<keyword evidence="2" id="KW-1185">Reference proteome</keyword>
<feature type="non-terminal residue" evidence="1">
    <location>
        <position position="104"/>
    </location>
</feature>
<sequence>MNQLVSDLCAQDQLCSESTLMPSLCCPDDLSLLTPDLCDLVESVSGGGGCLENDPFCLTLKSDSAPAPAAPSAALLQVTVRLCGNCCLRSSPAEVRLPRSSPTE</sequence>